<evidence type="ECO:0000313" key="9">
    <source>
        <dbReference type="Proteomes" id="UP000230833"/>
    </source>
</evidence>
<dbReference type="AlphaFoldDB" id="A0A2H0RLE5"/>
<feature type="transmembrane region" description="Helical" evidence="7">
    <location>
        <begin position="69"/>
        <end position="98"/>
    </location>
</feature>
<comment type="subcellular location">
    <subcellularLocation>
        <location evidence="1">Cell membrane</location>
        <topology evidence="1">Multi-pass membrane protein</topology>
    </subcellularLocation>
</comment>
<evidence type="ECO:0000256" key="7">
    <source>
        <dbReference type="SAM" id="Phobius"/>
    </source>
</evidence>
<dbReference type="InterPro" id="IPR032808">
    <property type="entry name" value="DoxX"/>
</dbReference>
<accession>A0A2H0RLE5</accession>
<dbReference type="GO" id="GO:0005886">
    <property type="term" value="C:plasma membrane"/>
    <property type="evidence" value="ECO:0007669"/>
    <property type="project" value="UniProtKB-SubCell"/>
</dbReference>
<evidence type="ECO:0000256" key="2">
    <source>
        <dbReference type="ARBA" id="ARBA00006679"/>
    </source>
</evidence>
<dbReference type="Proteomes" id="UP000230833">
    <property type="component" value="Unassembled WGS sequence"/>
</dbReference>
<feature type="transmembrane region" description="Helical" evidence="7">
    <location>
        <begin position="7"/>
        <end position="25"/>
    </location>
</feature>
<evidence type="ECO:0000256" key="5">
    <source>
        <dbReference type="ARBA" id="ARBA00022989"/>
    </source>
</evidence>
<proteinExistence type="inferred from homology"/>
<keyword evidence="4 7" id="KW-0812">Transmembrane</keyword>
<dbReference type="InterPro" id="IPR051907">
    <property type="entry name" value="DoxX-like_oxidoreductase"/>
</dbReference>
<sequence>MNRQIKLSLFLVRIAVGWYFFYAGFSKILNPEWTSAGFLNNAKTLNGLYSWFALPQNIWWVDLLNEWGLILIGIALILGVLTRWASWAGILLMLLYYLPVLDFPYVGHGYVVDDHIIFIILFALLIASHAGNFYDLDGWLAKNGYLKRRFKD</sequence>
<comment type="similarity">
    <text evidence="2">Belongs to the DoxX family.</text>
</comment>
<keyword evidence="3" id="KW-1003">Cell membrane</keyword>
<keyword evidence="5 7" id="KW-1133">Transmembrane helix</keyword>
<reference evidence="8 9" key="1">
    <citation type="submission" date="2017-09" db="EMBL/GenBank/DDBJ databases">
        <title>Depth-based differentiation of microbial function through sediment-hosted aquifers and enrichment of novel symbionts in the deep terrestrial subsurface.</title>
        <authorList>
            <person name="Probst A.J."/>
            <person name="Ladd B."/>
            <person name="Jarett J.K."/>
            <person name="Geller-Mcgrath D.E."/>
            <person name="Sieber C.M."/>
            <person name="Emerson J.B."/>
            <person name="Anantharaman K."/>
            <person name="Thomas B.C."/>
            <person name="Malmstrom R."/>
            <person name="Stieglmeier M."/>
            <person name="Klingl A."/>
            <person name="Woyke T."/>
            <person name="Ryan C.M."/>
            <person name="Banfield J.F."/>
        </authorList>
    </citation>
    <scope>NUCLEOTIDE SEQUENCE [LARGE SCALE GENOMIC DNA]</scope>
    <source>
        <strain evidence="8">CG10_big_fil_rev_8_21_14_0_10_45_14</strain>
    </source>
</reference>
<evidence type="ECO:0000256" key="1">
    <source>
        <dbReference type="ARBA" id="ARBA00004651"/>
    </source>
</evidence>
<evidence type="ECO:0008006" key="10">
    <source>
        <dbReference type="Google" id="ProtNLM"/>
    </source>
</evidence>
<dbReference type="PANTHER" id="PTHR33452:SF1">
    <property type="entry name" value="INNER MEMBRANE PROTEIN YPHA-RELATED"/>
    <property type="match status" value="1"/>
</dbReference>
<dbReference type="Pfam" id="PF07681">
    <property type="entry name" value="DoxX"/>
    <property type="match status" value="1"/>
</dbReference>
<gene>
    <name evidence="8" type="ORF">COV07_02095</name>
</gene>
<evidence type="ECO:0000256" key="4">
    <source>
        <dbReference type="ARBA" id="ARBA00022692"/>
    </source>
</evidence>
<dbReference type="PANTHER" id="PTHR33452">
    <property type="entry name" value="OXIDOREDUCTASE CATD-RELATED"/>
    <property type="match status" value="1"/>
</dbReference>
<comment type="caution">
    <text evidence="8">The sequence shown here is derived from an EMBL/GenBank/DDBJ whole genome shotgun (WGS) entry which is preliminary data.</text>
</comment>
<organism evidence="8 9">
    <name type="scientific">Candidatus Vogelbacteria bacterium CG10_big_fil_rev_8_21_14_0_10_45_14</name>
    <dbReference type="NCBI Taxonomy" id="1975042"/>
    <lineage>
        <taxon>Bacteria</taxon>
        <taxon>Candidatus Vogeliibacteriota</taxon>
    </lineage>
</organism>
<protein>
    <recommendedName>
        <fullName evidence="10">DoxX subfamily</fullName>
    </recommendedName>
</protein>
<name>A0A2H0RLE5_9BACT</name>
<evidence type="ECO:0000313" key="8">
    <source>
        <dbReference type="EMBL" id="PIR46834.1"/>
    </source>
</evidence>
<evidence type="ECO:0000256" key="6">
    <source>
        <dbReference type="ARBA" id="ARBA00023136"/>
    </source>
</evidence>
<evidence type="ECO:0000256" key="3">
    <source>
        <dbReference type="ARBA" id="ARBA00022475"/>
    </source>
</evidence>
<keyword evidence="6 7" id="KW-0472">Membrane</keyword>
<dbReference type="EMBL" id="PCYL01000027">
    <property type="protein sequence ID" value="PIR46834.1"/>
    <property type="molecule type" value="Genomic_DNA"/>
</dbReference>
<feature type="transmembrane region" description="Helical" evidence="7">
    <location>
        <begin position="110"/>
        <end position="130"/>
    </location>
</feature>